<evidence type="ECO:0000313" key="4">
    <source>
        <dbReference type="Proteomes" id="UP000286976"/>
    </source>
</evidence>
<feature type="domain" description="VanZ-like" evidence="2">
    <location>
        <begin position="32"/>
        <end position="115"/>
    </location>
</feature>
<dbReference type="RefSeq" id="WP_126757604.1">
    <property type="nucleotide sequence ID" value="NZ_PIPQ01000004.1"/>
</dbReference>
<dbReference type="Pfam" id="PF04892">
    <property type="entry name" value="VanZ"/>
    <property type="match status" value="1"/>
</dbReference>
<evidence type="ECO:0000313" key="3">
    <source>
        <dbReference type="EMBL" id="RUO40120.1"/>
    </source>
</evidence>
<dbReference type="PANTHER" id="PTHR28008">
    <property type="entry name" value="DOMAIN PROTEIN, PUTATIVE (AFU_ORTHOLOGUE AFUA_3G10980)-RELATED"/>
    <property type="match status" value="1"/>
</dbReference>
<gene>
    <name evidence="3" type="ORF">CWE15_08220</name>
</gene>
<feature type="transmembrane region" description="Helical" evidence="1">
    <location>
        <begin position="71"/>
        <end position="90"/>
    </location>
</feature>
<dbReference type="AlphaFoldDB" id="A0A432X1B2"/>
<name>A0A432X1B2_9GAMM</name>
<dbReference type="PANTHER" id="PTHR28008:SF1">
    <property type="entry name" value="DOMAIN PROTEIN, PUTATIVE (AFU_ORTHOLOGUE AFUA_3G10980)-RELATED"/>
    <property type="match status" value="1"/>
</dbReference>
<dbReference type="OrthoDB" id="8564037at2"/>
<dbReference type="InterPro" id="IPR006976">
    <property type="entry name" value="VanZ-like"/>
</dbReference>
<evidence type="ECO:0000259" key="2">
    <source>
        <dbReference type="Pfam" id="PF04892"/>
    </source>
</evidence>
<reference evidence="3 4" key="1">
    <citation type="journal article" date="2011" name="Front. Microbiol.">
        <title>Genomic signatures of strain selection and enhancement in Bacillus atrophaeus var. globigii, a historical biowarfare simulant.</title>
        <authorList>
            <person name="Gibbons H.S."/>
            <person name="Broomall S.M."/>
            <person name="McNew L.A."/>
            <person name="Daligault H."/>
            <person name="Chapman C."/>
            <person name="Bruce D."/>
            <person name="Karavis M."/>
            <person name="Krepps M."/>
            <person name="McGregor P.A."/>
            <person name="Hong C."/>
            <person name="Park K.H."/>
            <person name="Akmal A."/>
            <person name="Feldman A."/>
            <person name="Lin J.S."/>
            <person name="Chang W.E."/>
            <person name="Higgs B.W."/>
            <person name="Demirev P."/>
            <person name="Lindquist J."/>
            <person name="Liem A."/>
            <person name="Fochler E."/>
            <person name="Read T.D."/>
            <person name="Tapia R."/>
            <person name="Johnson S."/>
            <person name="Bishop-Lilly K.A."/>
            <person name="Detter C."/>
            <person name="Han C."/>
            <person name="Sozhamannan S."/>
            <person name="Rosenzweig C.N."/>
            <person name="Skowronski E.W."/>
        </authorList>
    </citation>
    <scope>NUCLEOTIDE SEQUENCE [LARGE SCALE GENOMIC DNA]</scope>
    <source>
        <strain evidence="3 4">AIT1</strain>
    </source>
</reference>
<protein>
    <recommendedName>
        <fullName evidence="2">VanZ-like domain-containing protein</fullName>
    </recommendedName>
</protein>
<comment type="caution">
    <text evidence="3">The sequence shown here is derived from an EMBL/GenBank/DDBJ whole genome shotgun (WGS) entry which is preliminary data.</text>
</comment>
<feature type="transmembrane region" description="Helical" evidence="1">
    <location>
        <begin position="47"/>
        <end position="64"/>
    </location>
</feature>
<proteinExistence type="predicted"/>
<accession>A0A432X1B2</accession>
<dbReference type="NCBIfam" id="NF037970">
    <property type="entry name" value="vanZ_1"/>
    <property type="match status" value="1"/>
</dbReference>
<keyword evidence="4" id="KW-1185">Reference proteome</keyword>
<keyword evidence="1" id="KW-1133">Transmembrane helix</keyword>
<dbReference type="EMBL" id="PIPQ01000004">
    <property type="protein sequence ID" value="RUO40120.1"/>
    <property type="molecule type" value="Genomic_DNA"/>
</dbReference>
<organism evidence="3 4">
    <name type="scientific">Aliidiomarina taiwanensis</name>
    <dbReference type="NCBI Taxonomy" id="946228"/>
    <lineage>
        <taxon>Bacteria</taxon>
        <taxon>Pseudomonadati</taxon>
        <taxon>Pseudomonadota</taxon>
        <taxon>Gammaproteobacteria</taxon>
        <taxon>Alteromonadales</taxon>
        <taxon>Idiomarinaceae</taxon>
        <taxon>Aliidiomarina</taxon>
    </lineage>
</organism>
<dbReference type="Proteomes" id="UP000286976">
    <property type="component" value="Unassembled WGS sequence"/>
</dbReference>
<evidence type="ECO:0000256" key="1">
    <source>
        <dbReference type="SAM" id="Phobius"/>
    </source>
</evidence>
<keyword evidence="1" id="KW-0812">Transmembrane</keyword>
<feature type="transmembrane region" description="Helical" evidence="1">
    <location>
        <begin position="96"/>
        <end position="115"/>
    </location>
</feature>
<keyword evidence="1" id="KW-0472">Membrane</keyword>
<sequence>MMMLGLQFIRRHARLIFILTFAVVSFALLTQRPPKPSALSFEHADKVAHFTVFFVLTLTMHLAFRPRVWTGLLLMLGYGVLVEVIQHQVPGRGAELLDVVADMAGATMFYAFWWVSKRLGFFSR</sequence>